<feature type="binding site" evidence="10">
    <location>
        <begin position="12"/>
        <end position="19"/>
    </location>
    <ligand>
        <name>ATP</name>
        <dbReference type="ChEBI" id="CHEBI:30616"/>
    </ligand>
</feature>
<proteinExistence type="inferred from homology"/>
<evidence type="ECO:0000256" key="4">
    <source>
        <dbReference type="ARBA" id="ARBA00022679"/>
    </source>
</evidence>
<name>A0A1F6NWU3_9BACT</name>
<dbReference type="PANTHER" id="PTHR11088:SF60">
    <property type="entry name" value="TRNA DIMETHYLALLYLTRANSFERASE"/>
    <property type="match status" value="1"/>
</dbReference>
<reference evidence="14 15" key="1">
    <citation type="journal article" date="2016" name="Nat. Commun.">
        <title>Thousands of microbial genomes shed light on interconnected biogeochemical processes in an aquifer system.</title>
        <authorList>
            <person name="Anantharaman K."/>
            <person name="Brown C.T."/>
            <person name="Hug L.A."/>
            <person name="Sharon I."/>
            <person name="Castelle C.J."/>
            <person name="Probst A.J."/>
            <person name="Thomas B.C."/>
            <person name="Singh A."/>
            <person name="Wilkins M.J."/>
            <person name="Karaoz U."/>
            <person name="Brodie E.L."/>
            <person name="Williams K.H."/>
            <person name="Hubbard S.S."/>
            <person name="Banfield J.F."/>
        </authorList>
    </citation>
    <scope>NUCLEOTIDE SEQUENCE [LARGE SCALE GENOMIC DNA]</scope>
</reference>
<sequence>MSKLPKIIAILGPTASGKTDVGIFLAKKFNGEVVSFDSRQIYKNMDIGTAKPPGSPGNGVYIVEGISHHLINTVDPDQDYSLADFKADAINAIDDILARGKLPILVGGTGLYFWAVIDNLDIPKVVPDKTLRKELEKLSLTEMVKMLRTKDPDSAEVIDLKNPRRVLRAVEVALAGESFVKQQKKGKQLYDCLQIGLNWPREELYERINARVDEQIKDGLVGETEGLVREILKHDSHAASHGVQDDSERLPRFARNDIWALPSMSGIGYRQMGYYLRGEMTLDEVIEILKRDTRRYAKRQLTWFKRDQRINWVERNDNRMAGDLVGVFLNY</sequence>
<comment type="caution">
    <text evidence="14">The sequence shown here is derived from an EMBL/GenBank/DDBJ whole genome shotgun (WGS) entry which is preliminary data.</text>
</comment>
<evidence type="ECO:0000256" key="3">
    <source>
        <dbReference type="ARBA" id="ARBA00005842"/>
    </source>
</evidence>
<keyword evidence="8 10" id="KW-0460">Magnesium</keyword>
<evidence type="ECO:0000256" key="12">
    <source>
        <dbReference type="RuleBase" id="RU003784"/>
    </source>
</evidence>
<evidence type="ECO:0000256" key="9">
    <source>
        <dbReference type="ARBA" id="ARBA00049563"/>
    </source>
</evidence>
<dbReference type="Gene3D" id="3.40.50.300">
    <property type="entry name" value="P-loop containing nucleotide triphosphate hydrolases"/>
    <property type="match status" value="1"/>
</dbReference>
<comment type="cofactor">
    <cofactor evidence="1 10">
        <name>Mg(2+)</name>
        <dbReference type="ChEBI" id="CHEBI:18420"/>
    </cofactor>
</comment>
<dbReference type="GO" id="GO:0005524">
    <property type="term" value="F:ATP binding"/>
    <property type="evidence" value="ECO:0007669"/>
    <property type="project" value="UniProtKB-UniRule"/>
</dbReference>
<keyword evidence="4 10" id="KW-0808">Transferase</keyword>
<dbReference type="EC" id="2.5.1.75" evidence="10"/>
<keyword evidence="7 10" id="KW-0067">ATP-binding</keyword>
<comment type="catalytic activity">
    <reaction evidence="9 10 11">
        <text>adenosine(37) in tRNA + dimethylallyl diphosphate = N(6)-dimethylallyladenosine(37) in tRNA + diphosphate</text>
        <dbReference type="Rhea" id="RHEA:26482"/>
        <dbReference type="Rhea" id="RHEA-COMP:10162"/>
        <dbReference type="Rhea" id="RHEA-COMP:10375"/>
        <dbReference type="ChEBI" id="CHEBI:33019"/>
        <dbReference type="ChEBI" id="CHEBI:57623"/>
        <dbReference type="ChEBI" id="CHEBI:74411"/>
        <dbReference type="ChEBI" id="CHEBI:74415"/>
        <dbReference type="EC" id="2.5.1.75"/>
    </reaction>
</comment>
<dbReference type="GO" id="GO:0006400">
    <property type="term" value="P:tRNA modification"/>
    <property type="evidence" value="ECO:0007669"/>
    <property type="project" value="TreeGrafter"/>
</dbReference>
<comment type="caution">
    <text evidence="10">Lacks conserved residue(s) required for the propagation of feature annotation.</text>
</comment>
<dbReference type="EMBL" id="MFQZ01000003">
    <property type="protein sequence ID" value="OGH88338.1"/>
    <property type="molecule type" value="Genomic_DNA"/>
</dbReference>
<dbReference type="STRING" id="1798704.A3J93_04770"/>
<protein>
    <recommendedName>
        <fullName evidence="10">tRNA dimethylallyltransferase</fullName>
        <ecNumber evidence="10">2.5.1.75</ecNumber>
    </recommendedName>
    <alternativeName>
        <fullName evidence="10">Dimethylallyl diphosphate:tRNA dimethylallyltransferase</fullName>
        <shortName evidence="10">DMAPP:tRNA dimethylallyltransferase</shortName>
        <shortName evidence="10">DMATase</shortName>
    </alternativeName>
    <alternativeName>
        <fullName evidence="10">Isopentenyl-diphosphate:tRNA isopentenyltransferase</fullName>
        <shortName evidence="10">IPP transferase</shortName>
        <shortName evidence="10">IPPT</shortName>
        <shortName evidence="10">IPTase</shortName>
    </alternativeName>
</protein>
<dbReference type="Proteomes" id="UP000177907">
    <property type="component" value="Unassembled WGS sequence"/>
</dbReference>
<dbReference type="Pfam" id="PF01715">
    <property type="entry name" value="IPPT"/>
    <property type="match status" value="1"/>
</dbReference>
<feature type="region of interest" description="Interaction with substrate tRNA" evidence="10">
    <location>
        <begin position="37"/>
        <end position="40"/>
    </location>
</feature>
<dbReference type="PANTHER" id="PTHR11088">
    <property type="entry name" value="TRNA DIMETHYLALLYLTRANSFERASE"/>
    <property type="match status" value="1"/>
</dbReference>
<evidence type="ECO:0000256" key="11">
    <source>
        <dbReference type="RuleBase" id="RU003783"/>
    </source>
</evidence>
<accession>A0A1F6NWU3</accession>
<evidence type="ECO:0000313" key="14">
    <source>
        <dbReference type="EMBL" id="OGH88338.1"/>
    </source>
</evidence>
<keyword evidence="6 10" id="KW-0547">Nucleotide-binding</keyword>
<comment type="function">
    <text evidence="2 10 12">Catalyzes the transfer of a dimethylallyl group onto the adenine at position 37 in tRNAs that read codons beginning with uridine, leading to the formation of N6-(dimethylallyl)adenosine (i(6)A).</text>
</comment>
<comment type="similarity">
    <text evidence="3 10 13">Belongs to the IPP transferase family.</text>
</comment>
<dbReference type="NCBIfam" id="TIGR00174">
    <property type="entry name" value="miaA"/>
    <property type="match status" value="1"/>
</dbReference>
<evidence type="ECO:0000256" key="6">
    <source>
        <dbReference type="ARBA" id="ARBA00022741"/>
    </source>
</evidence>
<dbReference type="HAMAP" id="MF_00185">
    <property type="entry name" value="IPP_trans"/>
    <property type="match status" value="1"/>
</dbReference>
<dbReference type="InterPro" id="IPR039657">
    <property type="entry name" value="Dimethylallyltransferase"/>
</dbReference>
<dbReference type="SUPFAM" id="SSF52540">
    <property type="entry name" value="P-loop containing nucleoside triphosphate hydrolases"/>
    <property type="match status" value="1"/>
</dbReference>
<evidence type="ECO:0000256" key="8">
    <source>
        <dbReference type="ARBA" id="ARBA00022842"/>
    </source>
</evidence>
<feature type="binding site" evidence="10">
    <location>
        <begin position="14"/>
        <end position="19"/>
    </location>
    <ligand>
        <name>substrate</name>
    </ligand>
</feature>
<dbReference type="InterPro" id="IPR018022">
    <property type="entry name" value="IPT"/>
</dbReference>
<dbReference type="Gene3D" id="1.10.20.140">
    <property type="match status" value="1"/>
</dbReference>
<evidence type="ECO:0000256" key="5">
    <source>
        <dbReference type="ARBA" id="ARBA00022694"/>
    </source>
</evidence>
<evidence type="ECO:0000256" key="7">
    <source>
        <dbReference type="ARBA" id="ARBA00022840"/>
    </source>
</evidence>
<dbReference type="AlphaFoldDB" id="A0A1F6NWU3"/>
<dbReference type="InterPro" id="IPR027417">
    <property type="entry name" value="P-loop_NTPase"/>
</dbReference>
<evidence type="ECO:0000256" key="1">
    <source>
        <dbReference type="ARBA" id="ARBA00001946"/>
    </source>
</evidence>
<evidence type="ECO:0000256" key="10">
    <source>
        <dbReference type="HAMAP-Rule" id="MF_00185"/>
    </source>
</evidence>
<keyword evidence="5 10" id="KW-0819">tRNA processing</keyword>
<gene>
    <name evidence="10" type="primary">miaA</name>
    <name evidence="14" type="ORF">A3J93_04770</name>
</gene>
<evidence type="ECO:0000313" key="15">
    <source>
        <dbReference type="Proteomes" id="UP000177907"/>
    </source>
</evidence>
<comment type="subunit">
    <text evidence="10">Monomer.</text>
</comment>
<organism evidence="14 15">
    <name type="scientific">Candidatus Magasanikbacteria bacterium RIFOXYC2_FULL_42_28</name>
    <dbReference type="NCBI Taxonomy" id="1798704"/>
    <lineage>
        <taxon>Bacteria</taxon>
        <taxon>Candidatus Magasanikiibacteriota</taxon>
    </lineage>
</organism>
<dbReference type="GO" id="GO:0052381">
    <property type="term" value="F:tRNA dimethylallyltransferase activity"/>
    <property type="evidence" value="ECO:0007669"/>
    <property type="project" value="UniProtKB-UniRule"/>
</dbReference>
<evidence type="ECO:0000256" key="13">
    <source>
        <dbReference type="RuleBase" id="RU003785"/>
    </source>
</evidence>
<feature type="site" description="Interaction with substrate tRNA" evidence="10">
    <location>
        <position position="132"/>
    </location>
</feature>
<feature type="site" description="Interaction with substrate tRNA" evidence="10">
    <location>
        <position position="109"/>
    </location>
</feature>
<evidence type="ECO:0000256" key="2">
    <source>
        <dbReference type="ARBA" id="ARBA00003213"/>
    </source>
</evidence>